<name>A0A2U1PM33_ARTAN</name>
<proteinExistence type="predicted"/>
<comment type="caution">
    <text evidence="1">The sequence shown here is derived from an EMBL/GenBank/DDBJ whole genome shotgun (WGS) entry which is preliminary data.</text>
</comment>
<organism evidence="1 2">
    <name type="scientific">Artemisia annua</name>
    <name type="common">Sweet wormwood</name>
    <dbReference type="NCBI Taxonomy" id="35608"/>
    <lineage>
        <taxon>Eukaryota</taxon>
        <taxon>Viridiplantae</taxon>
        <taxon>Streptophyta</taxon>
        <taxon>Embryophyta</taxon>
        <taxon>Tracheophyta</taxon>
        <taxon>Spermatophyta</taxon>
        <taxon>Magnoliopsida</taxon>
        <taxon>eudicotyledons</taxon>
        <taxon>Gunneridae</taxon>
        <taxon>Pentapetalae</taxon>
        <taxon>asterids</taxon>
        <taxon>campanulids</taxon>
        <taxon>Asterales</taxon>
        <taxon>Asteraceae</taxon>
        <taxon>Asteroideae</taxon>
        <taxon>Anthemideae</taxon>
        <taxon>Artemisiinae</taxon>
        <taxon>Artemisia</taxon>
    </lineage>
</organism>
<dbReference type="EMBL" id="PKPP01000979">
    <property type="protein sequence ID" value="PWA86814.1"/>
    <property type="molecule type" value="Genomic_DNA"/>
</dbReference>
<gene>
    <name evidence="1" type="ORF">CTI12_AA126870</name>
</gene>
<dbReference type="AlphaFoldDB" id="A0A2U1PM33"/>
<reference evidence="1 2" key="1">
    <citation type="journal article" date="2018" name="Mol. Plant">
        <title>The genome of Artemisia annua provides insight into the evolution of Asteraceae family and artemisinin biosynthesis.</title>
        <authorList>
            <person name="Shen Q."/>
            <person name="Zhang L."/>
            <person name="Liao Z."/>
            <person name="Wang S."/>
            <person name="Yan T."/>
            <person name="Shi P."/>
            <person name="Liu M."/>
            <person name="Fu X."/>
            <person name="Pan Q."/>
            <person name="Wang Y."/>
            <person name="Lv Z."/>
            <person name="Lu X."/>
            <person name="Zhang F."/>
            <person name="Jiang W."/>
            <person name="Ma Y."/>
            <person name="Chen M."/>
            <person name="Hao X."/>
            <person name="Li L."/>
            <person name="Tang Y."/>
            <person name="Lv G."/>
            <person name="Zhou Y."/>
            <person name="Sun X."/>
            <person name="Brodelius P.E."/>
            <person name="Rose J.K.C."/>
            <person name="Tang K."/>
        </authorList>
    </citation>
    <scope>NUCLEOTIDE SEQUENCE [LARGE SCALE GENOMIC DNA]</scope>
    <source>
        <strain evidence="2">cv. Huhao1</strain>
        <tissue evidence="1">Leaf</tissue>
    </source>
</reference>
<sequence length="80" mass="9139">MYGNAIEGLASILACMGWVQKEMRRSWWFPMVQRLATEGETAYAPFVQQLMRPFIKVLLMSHGHEAFKMPSAFEAAVTNE</sequence>
<accession>A0A2U1PM33</accession>
<protein>
    <submittedName>
        <fullName evidence="1">Uncharacterized protein</fullName>
    </submittedName>
</protein>
<dbReference type="Proteomes" id="UP000245207">
    <property type="component" value="Unassembled WGS sequence"/>
</dbReference>
<evidence type="ECO:0000313" key="2">
    <source>
        <dbReference type="Proteomes" id="UP000245207"/>
    </source>
</evidence>
<keyword evidence="2" id="KW-1185">Reference proteome</keyword>
<evidence type="ECO:0000313" key="1">
    <source>
        <dbReference type="EMBL" id="PWA86814.1"/>
    </source>
</evidence>